<proteinExistence type="inferred from homology"/>
<dbReference type="PANTHER" id="PTHR30629:SF2">
    <property type="entry name" value="PROPHAGE INTEGRASE INTS-RELATED"/>
    <property type="match status" value="1"/>
</dbReference>
<protein>
    <submittedName>
        <fullName evidence="8">Prophage integrase IntS</fullName>
    </submittedName>
</protein>
<evidence type="ECO:0000256" key="1">
    <source>
        <dbReference type="ARBA" id="ARBA00008857"/>
    </source>
</evidence>
<accession>A0A6S7BMQ1</accession>
<dbReference type="EMBL" id="CADIKK010000017">
    <property type="protein sequence ID" value="CAB3793755.1"/>
    <property type="molecule type" value="Genomic_DNA"/>
</dbReference>
<feature type="domain" description="Core-binding (CB)" evidence="7">
    <location>
        <begin position="100"/>
        <end position="181"/>
    </location>
</feature>
<dbReference type="AlphaFoldDB" id="A0A6S7BMQ1"/>
<dbReference type="InterPro" id="IPR013762">
    <property type="entry name" value="Integrase-like_cat_sf"/>
</dbReference>
<dbReference type="InterPro" id="IPR038488">
    <property type="entry name" value="Integrase_DNA-bd_sf"/>
</dbReference>
<dbReference type="GO" id="GO:0006310">
    <property type="term" value="P:DNA recombination"/>
    <property type="evidence" value="ECO:0007669"/>
    <property type="project" value="UniProtKB-KW"/>
</dbReference>
<evidence type="ECO:0000256" key="3">
    <source>
        <dbReference type="ARBA" id="ARBA00023125"/>
    </source>
</evidence>
<keyword evidence="9" id="KW-1185">Reference proteome</keyword>
<dbReference type="InterPro" id="IPR011010">
    <property type="entry name" value="DNA_brk_join_enz"/>
</dbReference>
<evidence type="ECO:0000313" key="8">
    <source>
        <dbReference type="EMBL" id="CAB3793755.1"/>
    </source>
</evidence>
<evidence type="ECO:0000259" key="7">
    <source>
        <dbReference type="PROSITE" id="PS51900"/>
    </source>
</evidence>
<dbReference type="InterPro" id="IPR025166">
    <property type="entry name" value="Integrase_DNA_bind_dom"/>
</dbReference>
<dbReference type="PANTHER" id="PTHR30629">
    <property type="entry name" value="PROPHAGE INTEGRASE"/>
    <property type="match status" value="1"/>
</dbReference>
<dbReference type="Proteomes" id="UP000494365">
    <property type="component" value="Unassembled WGS sequence"/>
</dbReference>
<keyword evidence="4" id="KW-0233">DNA recombination</keyword>
<dbReference type="PROSITE" id="PS51900">
    <property type="entry name" value="CB"/>
    <property type="match status" value="1"/>
</dbReference>
<dbReference type="InterPro" id="IPR050808">
    <property type="entry name" value="Phage_Integrase"/>
</dbReference>
<feature type="domain" description="Tyr recombinase" evidence="6">
    <location>
        <begin position="205"/>
        <end position="383"/>
    </location>
</feature>
<organism evidence="8 9">
    <name type="scientific">Paraburkholderia ultramafica</name>
    <dbReference type="NCBI Taxonomy" id="1544867"/>
    <lineage>
        <taxon>Bacteria</taxon>
        <taxon>Pseudomonadati</taxon>
        <taxon>Pseudomonadota</taxon>
        <taxon>Betaproteobacteria</taxon>
        <taxon>Burkholderiales</taxon>
        <taxon>Burkholderiaceae</taxon>
        <taxon>Paraburkholderia</taxon>
    </lineage>
</organism>
<name>A0A6S7BMQ1_9BURK</name>
<evidence type="ECO:0000259" key="6">
    <source>
        <dbReference type="PROSITE" id="PS51898"/>
    </source>
</evidence>
<comment type="similarity">
    <text evidence="1">Belongs to the 'phage' integrase family.</text>
</comment>
<dbReference type="Gene3D" id="1.10.150.130">
    <property type="match status" value="1"/>
</dbReference>
<dbReference type="Gene3D" id="1.10.443.10">
    <property type="entry name" value="Intergrase catalytic core"/>
    <property type="match status" value="1"/>
</dbReference>
<dbReference type="InterPro" id="IPR010998">
    <property type="entry name" value="Integrase_recombinase_N"/>
</dbReference>
<dbReference type="Gene3D" id="3.30.160.390">
    <property type="entry name" value="Integrase, DNA-binding domain"/>
    <property type="match status" value="1"/>
</dbReference>
<evidence type="ECO:0000256" key="5">
    <source>
        <dbReference type="PROSITE-ProRule" id="PRU01248"/>
    </source>
</evidence>
<evidence type="ECO:0000313" key="9">
    <source>
        <dbReference type="Proteomes" id="UP000494365"/>
    </source>
</evidence>
<sequence>MSLTDVQVRNARYNSDGTGNRLADGGRMYLQLDKSGAKYWRMNFRFAGKDKTLALGVYPDVSLAAARKKRDDAREKLAAGFDPSNVKRLEKRAARIAAANSFEAVARGWMDERKSGVEPAQHAKTLARMENDVFPWLGKRPVTDIDAPDVLAVLKRVDRRGASFTAHRVRSEISRVFRYGIKEGHCKADPARDLVGAIPPAQTTHFASITEPAKVGEMLRAFDGFAGTFPVHCALRLSPLLFVRPGELRRAEWSQFDLDKGEWRYLVTKTETEHLVPLSTQSVAILRELHALTSTGHYVFPGARDRKRPISEATINAALRRLGYDTRTEITGHGFRAMARTILHEELDQKPEVIEHQLAHTVPDNLGAAYNRTKFIKERRVMMQKWADYLDRLHLGAEVIRIESGKAAT</sequence>
<gene>
    <name evidence="8" type="primary">intS</name>
    <name evidence="8" type="ORF">LMG28614_03755</name>
</gene>
<dbReference type="SUPFAM" id="SSF56349">
    <property type="entry name" value="DNA breaking-rejoining enzymes"/>
    <property type="match status" value="1"/>
</dbReference>
<reference evidence="8 9" key="1">
    <citation type="submission" date="2020-04" db="EMBL/GenBank/DDBJ databases">
        <authorList>
            <person name="De Canck E."/>
        </authorList>
    </citation>
    <scope>NUCLEOTIDE SEQUENCE [LARGE SCALE GENOMIC DNA]</scope>
    <source>
        <strain evidence="8 9">LMG 28614</strain>
    </source>
</reference>
<evidence type="ECO:0000256" key="2">
    <source>
        <dbReference type="ARBA" id="ARBA00022908"/>
    </source>
</evidence>
<keyword evidence="2" id="KW-0229">DNA integration</keyword>
<dbReference type="Pfam" id="PF22022">
    <property type="entry name" value="Phage_int_M"/>
    <property type="match status" value="1"/>
</dbReference>
<dbReference type="RefSeq" id="WP_175150964.1">
    <property type="nucleotide sequence ID" value="NZ_CADIKK010000017.1"/>
</dbReference>
<dbReference type="InterPro" id="IPR053876">
    <property type="entry name" value="Phage_int_M"/>
</dbReference>
<evidence type="ECO:0000256" key="4">
    <source>
        <dbReference type="ARBA" id="ARBA00023172"/>
    </source>
</evidence>
<dbReference type="InterPro" id="IPR044068">
    <property type="entry name" value="CB"/>
</dbReference>
<dbReference type="CDD" id="cd00801">
    <property type="entry name" value="INT_P4_C"/>
    <property type="match status" value="1"/>
</dbReference>
<dbReference type="Pfam" id="PF00589">
    <property type="entry name" value="Phage_integrase"/>
    <property type="match status" value="1"/>
</dbReference>
<dbReference type="GO" id="GO:0003677">
    <property type="term" value="F:DNA binding"/>
    <property type="evidence" value="ECO:0007669"/>
    <property type="project" value="UniProtKB-UniRule"/>
</dbReference>
<keyword evidence="3 5" id="KW-0238">DNA-binding</keyword>
<dbReference type="PROSITE" id="PS51898">
    <property type="entry name" value="TYR_RECOMBINASE"/>
    <property type="match status" value="1"/>
</dbReference>
<dbReference type="GO" id="GO:0015074">
    <property type="term" value="P:DNA integration"/>
    <property type="evidence" value="ECO:0007669"/>
    <property type="project" value="UniProtKB-KW"/>
</dbReference>
<dbReference type="InterPro" id="IPR002104">
    <property type="entry name" value="Integrase_catalytic"/>
</dbReference>
<dbReference type="Pfam" id="PF13356">
    <property type="entry name" value="Arm-DNA-bind_3"/>
    <property type="match status" value="1"/>
</dbReference>